<keyword evidence="9" id="KW-1185">Reference proteome</keyword>
<dbReference type="EMBL" id="JANUCP010000001">
    <property type="protein sequence ID" value="MCS3918300.1"/>
    <property type="molecule type" value="Genomic_DNA"/>
</dbReference>
<dbReference type="EC" id="4.1.2.25" evidence="6"/>
<comment type="pathway">
    <text evidence="2 6">Cofactor biosynthesis; tetrahydrofolate biosynthesis; 2-amino-4-hydroxy-6-hydroxymethyl-7,8-dihydropteridine diphosphate from 7,8-dihydroneopterin triphosphate: step 3/4.</text>
</comment>
<dbReference type="InterPro" id="IPR006156">
    <property type="entry name" value="Dihydroneopterin_aldolase"/>
</dbReference>
<dbReference type="Pfam" id="PF02152">
    <property type="entry name" value="FolB"/>
    <property type="match status" value="1"/>
</dbReference>
<comment type="similarity">
    <text evidence="3 6">Belongs to the DHNA family.</text>
</comment>
<comment type="catalytic activity">
    <reaction evidence="1 6">
        <text>7,8-dihydroneopterin = 6-hydroxymethyl-7,8-dihydropterin + glycolaldehyde</text>
        <dbReference type="Rhea" id="RHEA:10540"/>
        <dbReference type="ChEBI" id="CHEBI:17001"/>
        <dbReference type="ChEBI" id="CHEBI:17071"/>
        <dbReference type="ChEBI" id="CHEBI:44841"/>
        <dbReference type="EC" id="4.1.2.25"/>
    </reaction>
</comment>
<dbReference type="InterPro" id="IPR043133">
    <property type="entry name" value="GTP-CH-I_C/QueF"/>
</dbReference>
<dbReference type="SUPFAM" id="SSF55620">
    <property type="entry name" value="Tetrahydrobiopterin biosynthesis enzymes-like"/>
    <property type="match status" value="1"/>
</dbReference>
<evidence type="ECO:0000256" key="6">
    <source>
        <dbReference type="RuleBase" id="RU362079"/>
    </source>
</evidence>
<protein>
    <recommendedName>
        <fullName evidence="6">7,8-dihydroneopterin aldolase</fullName>
        <ecNumber evidence="6">4.1.2.25</ecNumber>
    </recommendedName>
</protein>
<dbReference type="Proteomes" id="UP001204798">
    <property type="component" value="Unassembled WGS sequence"/>
</dbReference>
<dbReference type="SMART" id="SM00905">
    <property type="entry name" value="FolB"/>
    <property type="match status" value="1"/>
</dbReference>
<proteinExistence type="inferred from homology"/>
<evidence type="ECO:0000256" key="2">
    <source>
        <dbReference type="ARBA" id="ARBA00005013"/>
    </source>
</evidence>
<evidence type="ECO:0000256" key="1">
    <source>
        <dbReference type="ARBA" id="ARBA00001353"/>
    </source>
</evidence>
<dbReference type="Gene3D" id="3.30.1130.10">
    <property type="match status" value="1"/>
</dbReference>
<evidence type="ECO:0000256" key="3">
    <source>
        <dbReference type="ARBA" id="ARBA00005708"/>
    </source>
</evidence>
<evidence type="ECO:0000256" key="4">
    <source>
        <dbReference type="ARBA" id="ARBA00022909"/>
    </source>
</evidence>
<accession>A0ABT2EKC3</accession>
<comment type="function">
    <text evidence="6">Catalyzes the conversion of 7,8-dihydroneopterin to 6-hydroxymethyl-7,8-dihydropterin.</text>
</comment>
<dbReference type="PANTHER" id="PTHR42844:SF1">
    <property type="entry name" value="DIHYDRONEOPTERIN ALDOLASE 1-RELATED"/>
    <property type="match status" value="1"/>
</dbReference>
<evidence type="ECO:0000259" key="7">
    <source>
        <dbReference type="SMART" id="SM00905"/>
    </source>
</evidence>
<feature type="domain" description="Dihydroneopterin aldolase/epimerase" evidence="7">
    <location>
        <begin position="5"/>
        <end position="118"/>
    </location>
</feature>
<evidence type="ECO:0000256" key="5">
    <source>
        <dbReference type="ARBA" id="ARBA00023239"/>
    </source>
</evidence>
<evidence type="ECO:0000313" key="9">
    <source>
        <dbReference type="Proteomes" id="UP001204798"/>
    </source>
</evidence>
<keyword evidence="5 6" id="KW-0456">Lyase</keyword>
<name>A0ABT2EKC3_9BACT</name>
<evidence type="ECO:0000313" key="8">
    <source>
        <dbReference type="EMBL" id="MCS3918300.1"/>
    </source>
</evidence>
<keyword evidence="4 6" id="KW-0289">Folate biosynthesis</keyword>
<organism evidence="8 9">
    <name type="scientific">Candidatus Fervidibacter sacchari</name>
    <dbReference type="NCBI Taxonomy" id="1448929"/>
    <lineage>
        <taxon>Bacteria</taxon>
        <taxon>Candidatus Fervidibacterota</taxon>
        <taxon>Candidatus Fervidibacter</taxon>
    </lineage>
</organism>
<comment type="caution">
    <text evidence="8">The sequence shown here is derived from an EMBL/GenBank/DDBJ whole genome shotgun (WGS) entry which is preliminary data.</text>
</comment>
<dbReference type="NCBIfam" id="TIGR00525">
    <property type="entry name" value="folB"/>
    <property type="match status" value="1"/>
</dbReference>
<dbReference type="PANTHER" id="PTHR42844">
    <property type="entry name" value="DIHYDRONEOPTERIN ALDOLASE 1-RELATED"/>
    <property type="match status" value="1"/>
</dbReference>
<dbReference type="NCBIfam" id="TIGR00526">
    <property type="entry name" value="folB_dom"/>
    <property type="match status" value="1"/>
</dbReference>
<reference evidence="8 9" key="1">
    <citation type="submission" date="2022-08" db="EMBL/GenBank/DDBJ databases">
        <title>Bacterial and archaeal communities from various locations to study Microbial Dark Matter (Phase II).</title>
        <authorList>
            <person name="Stepanauskas R."/>
        </authorList>
    </citation>
    <scope>NUCLEOTIDE SEQUENCE [LARGE SCALE GENOMIC DNA]</scope>
    <source>
        <strain evidence="8 9">PD1</strain>
    </source>
</reference>
<sequence length="123" mass="13922">MGDWLMVNGLTVLSKVGCLPVEQSVPQPIEVDIALEMDLREVAKTDDIRKGVDYRKVCNLVRQVLEQNSFKLLETAAYAIAVNLLRQFPKVERVRVEVRKPHPPIPVPLQSASVMMELSRDEI</sequence>
<dbReference type="InterPro" id="IPR006157">
    <property type="entry name" value="FolB_dom"/>
</dbReference>
<gene>
    <name evidence="8" type="ORF">M2350_000697</name>
</gene>